<evidence type="ECO:0000256" key="1">
    <source>
        <dbReference type="ARBA" id="ARBA00022723"/>
    </source>
</evidence>
<feature type="compositionally biased region" description="Low complexity" evidence="6">
    <location>
        <begin position="523"/>
        <end position="540"/>
    </location>
</feature>
<dbReference type="FunFam" id="4.10.1000.10:FF:000002">
    <property type="entry name" value="Zinc finger protein 36, C3H1 type-like 1"/>
    <property type="match status" value="1"/>
</dbReference>
<feature type="zinc finger region" description="C3H1-type" evidence="5">
    <location>
        <begin position="101"/>
        <end position="129"/>
    </location>
</feature>
<dbReference type="GO" id="GO:0043186">
    <property type="term" value="C:P granule"/>
    <property type="evidence" value="ECO:0007669"/>
    <property type="project" value="UniProtKB-ARBA"/>
</dbReference>
<name>A0ABD2LRR9_9BILA</name>
<evidence type="ECO:0000256" key="2">
    <source>
        <dbReference type="ARBA" id="ARBA00022737"/>
    </source>
</evidence>
<feature type="compositionally biased region" description="Basic and acidic residues" evidence="6">
    <location>
        <begin position="491"/>
        <end position="501"/>
    </location>
</feature>
<dbReference type="InterPro" id="IPR045877">
    <property type="entry name" value="ZFP36-like"/>
</dbReference>
<evidence type="ECO:0000313" key="9">
    <source>
        <dbReference type="Proteomes" id="UP001620626"/>
    </source>
</evidence>
<dbReference type="SMART" id="SM00356">
    <property type="entry name" value="ZnF_C3H1"/>
    <property type="match status" value="2"/>
</dbReference>
<keyword evidence="4 5" id="KW-0862">Zinc</keyword>
<feature type="compositionally biased region" description="Polar residues" evidence="6">
    <location>
        <begin position="351"/>
        <end position="362"/>
    </location>
</feature>
<feature type="compositionally biased region" description="Polar residues" evidence="6">
    <location>
        <begin position="477"/>
        <end position="486"/>
    </location>
</feature>
<dbReference type="Gene3D" id="4.10.1000.10">
    <property type="entry name" value="Zinc finger, CCCH-type"/>
    <property type="match status" value="2"/>
</dbReference>
<feature type="zinc finger region" description="C3H1-type" evidence="5">
    <location>
        <begin position="63"/>
        <end position="91"/>
    </location>
</feature>
<keyword evidence="1 5" id="KW-0479">Metal-binding</keyword>
<evidence type="ECO:0000259" key="7">
    <source>
        <dbReference type="PROSITE" id="PS50103"/>
    </source>
</evidence>
<dbReference type="SUPFAM" id="SSF90229">
    <property type="entry name" value="CCCH zinc finger"/>
    <property type="match status" value="2"/>
</dbReference>
<feature type="region of interest" description="Disordered" evidence="6">
    <location>
        <begin position="396"/>
        <end position="555"/>
    </location>
</feature>
<dbReference type="PANTHER" id="PTHR12547">
    <property type="entry name" value="CCCH ZINC FINGER/TIS11-RELATED"/>
    <property type="match status" value="1"/>
</dbReference>
<dbReference type="Pfam" id="PF00642">
    <property type="entry name" value="zf-CCCH"/>
    <property type="match status" value="2"/>
</dbReference>
<feature type="compositionally biased region" description="Low complexity" evidence="6">
    <location>
        <begin position="396"/>
        <end position="416"/>
    </location>
</feature>
<organism evidence="8 9">
    <name type="scientific">Heterodera trifolii</name>
    <dbReference type="NCBI Taxonomy" id="157864"/>
    <lineage>
        <taxon>Eukaryota</taxon>
        <taxon>Metazoa</taxon>
        <taxon>Ecdysozoa</taxon>
        <taxon>Nematoda</taxon>
        <taxon>Chromadorea</taxon>
        <taxon>Rhabditida</taxon>
        <taxon>Tylenchina</taxon>
        <taxon>Tylenchomorpha</taxon>
        <taxon>Tylenchoidea</taxon>
        <taxon>Heteroderidae</taxon>
        <taxon>Heteroderinae</taxon>
        <taxon>Heterodera</taxon>
    </lineage>
</organism>
<dbReference type="PANTHER" id="PTHR12547:SF185">
    <property type="entry name" value="C3H1-TYPE DOMAIN-CONTAINING PROTEIN"/>
    <property type="match status" value="1"/>
</dbReference>
<feature type="region of interest" description="Disordered" evidence="6">
    <location>
        <begin position="351"/>
        <end position="377"/>
    </location>
</feature>
<feature type="domain" description="C3H1-type" evidence="7">
    <location>
        <begin position="63"/>
        <end position="91"/>
    </location>
</feature>
<feature type="region of interest" description="Disordered" evidence="6">
    <location>
        <begin position="1"/>
        <end position="61"/>
    </location>
</feature>
<keyword evidence="2" id="KW-0677">Repeat</keyword>
<evidence type="ECO:0000256" key="5">
    <source>
        <dbReference type="PROSITE-ProRule" id="PRU00723"/>
    </source>
</evidence>
<dbReference type="GO" id="GO:0008270">
    <property type="term" value="F:zinc ion binding"/>
    <property type="evidence" value="ECO:0007669"/>
    <property type="project" value="UniProtKB-KW"/>
</dbReference>
<dbReference type="EMBL" id="JBICBT010000315">
    <property type="protein sequence ID" value="KAL3117597.1"/>
    <property type="molecule type" value="Genomic_DNA"/>
</dbReference>
<evidence type="ECO:0000313" key="8">
    <source>
        <dbReference type="EMBL" id="KAL3117597.1"/>
    </source>
</evidence>
<keyword evidence="9" id="KW-1185">Reference proteome</keyword>
<accession>A0ABD2LRR9</accession>
<protein>
    <recommendedName>
        <fullName evidence="7">C3H1-type domain-containing protein</fullName>
    </recommendedName>
</protein>
<dbReference type="FunFam" id="4.10.1000.10:FF:000001">
    <property type="entry name" value="zinc finger CCCH domain-containing protein 15-like"/>
    <property type="match status" value="1"/>
</dbReference>
<evidence type="ECO:0000256" key="6">
    <source>
        <dbReference type="SAM" id="MobiDB-lite"/>
    </source>
</evidence>
<evidence type="ECO:0000256" key="4">
    <source>
        <dbReference type="ARBA" id="ARBA00022833"/>
    </source>
</evidence>
<dbReference type="PROSITE" id="PS50103">
    <property type="entry name" value="ZF_C3H1"/>
    <property type="match status" value="2"/>
</dbReference>
<dbReference type="InterPro" id="IPR036855">
    <property type="entry name" value="Znf_CCCH_sf"/>
</dbReference>
<sequence>MPPHNPNACYAINNPPIPRATTSLSNSTNPSNINNQNNNISNGNGMAGGVQQQQQQQQKNPKLYKTELCRSWMEHGRCNYGERCQYAHGEREKRPVPRHPKYKTEACQSYHKTGYCPYGPRCHFIHNENPSQLKALIDQNEKALQMVQELAVIPINGSASEIPRKSLIVSSSSASLGNSPFGCVLQKNNSVHTFSNFHGQYLEKTQSNNALQQQQQQQQLQQQQENCAQFFHFNNASQQNHQHNHHQQQLPIGMGLNLMGHSSNIVQYQQHQQQQQDITFFASPQQCSPENQNAQQSPLSSASYEMFGGISPKNQQQMTTTELFDHGEMSSPQPNNTHNQLHYHHQNFNQQSRLAHPTSQPLSPFGKEQQHPQQQFGHNAQEWHLAKQMQEIYSNGKNGTNAAASGANNRSKNGNSELDPQNMLANLCSSDDDYSRSSLLSSTADSGTESPPMTLAFDDDTLTKSKGESKKLASPQLIGQITNLSDAESDAQNRRSSDGDTVKANLVISGPNKSADLRRHNHSTASSSLASLLSSSSSSNAHHHHLQLSSNGKSSATVPNAALAVSSKIRLPVFERLSLNQ</sequence>
<reference evidence="8 9" key="1">
    <citation type="submission" date="2024-10" db="EMBL/GenBank/DDBJ databases">
        <authorList>
            <person name="Kim D."/>
        </authorList>
    </citation>
    <scope>NUCLEOTIDE SEQUENCE [LARGE SCALE GENOMIC DNA]</scope>
    <source>
        <strain evidence="8">BH-2024</strain>
    </source>
</reference>
<dbReference type="InterPro" id="IPR000571">
    <property type="entry name" value="Znf_CCCH"/>
</dbReference>
<feature type="compositionally biased region" description="Low complexity" evidence="6">
    <location>
        <begin position="436"/>
        <end position="446"/>
    </location>
</feature>
<evidence type="ECO:0000256" key="3">
    <source>
        <dbReference type="ARBA" id="ARBA00022771"/>
    </source>
</evidence>
<dbReference type="Proteomes" id="UP001620626">
    <property type="component" value="Unassembled WGS sequence"/>
</dbReference>
<comment type="caution">
    <text evidence="8">The sequence shown here is derived from an EMBL/GenBank/DDBJ whole genome shotgun (WGS) entry which is preliminary data.</text>
</comment>
<gene>
    <name evidence="8" type="ORF">niasHT_000332</name>
</gene>
<keyword evidence="3 5" id="KW-0863">Zinc-finger</keyword>
<dbReference type="AlphaFoldDB" id="A0ABD2LRR9"/>
<feature type="domain" description="C3H1-type" evidence="7">
    <location>
        <begin position="101"/>
        <end position="129"/>
    </location>
</feature>
<proteinExistence type="predicted"/>
<feature type="compositionally biased region" description="Low complexity" evidence="6">
    <location>
        <begin position="23"/>
        <end position="44"/>
    </location>
</feature>
<feature type="compositionally biased region" description="Basic and acidic residues" evidence="6">
    <location>
        <begin position="461"/>
        <end position="471"/>
    </location>
</feature>